<evidence type="ECO:0000256" key="4">
    <source>
        <dbReference type="ARBA" id="ARBA00022989"/>
    </source>
</evidence>
<feature type="transmembrane region" description="Helical" evidence="6">
    <location>
        <begin position="120"/>
        <end position="140"/>
    </location>
</feature>
<evidence type="ECO:0000256" key="5">
    <source>
        <dbReference type="ARBA" id="ARBA00023136"/>
    </source>
</evidence>
<dbReference type="PANTHER" id="PTHR23505">
    <property type="entry name" value="SPINSTER"/>
    <property type="match status" value="1"/>
</dbReference>
<gene>
    <name evidence="8" type="ORF">E5162_07755</name>
</gene>
<accession>A0A4S2HB15</accession>
<evidence type="ECO:0000256" key="3">
    <source>
        <dbReference type="ARBA" id="ARBA00022692"/>
    </source>
</evidence>
<feature type="transmembrane region" description="Helical" evidence="6">
    <location>
        <begin position="289"/>
        <end position="310"/>
    </location>
</feature>
<reference evidence="8 9" key="1">
    <citation type="journal article" date="2013" name="Int. J. Syst. Evol. Microbiol.">
        <title>Marinicauda pacifica gen. nov., sp. nov., a prosthecate alphaproteobacterium of the family Hyphomonadaceae isolated from deep seawater.</title>
        <authorList>
            <person name="Zhang X.Y."/>
            <person name="Li G.W."/>
            <person name="Wang C.S."/>
            <person name="Zhang Y.J."/>
            <person name="Xu X.W."/>
            <person name="Li H."/>
            <person name="Liu A."/>
            <person name="Liu C."/>
            <person name="Xie B.B."/>
            <person name="Qin Q.L."/>
            <person name="Xu Z."/>
            <person name="Chen X.L."/>
            <person name="Zhou B.C."/>
            <person name="Zhang Y.Z."/>
        </authorList>
    </citation>
    <scope>NUCLEOTIDE SEQUENCE [LARGE SCALE GENOMIC DNA]</scope>
    <source>
        <strain evidence="8 9">P-1 km-3</strain>
    </source>
</reference>
<dbReference type="SUPFAM" id="SSF103473">
    <property type="entry name" value="MFS general substrate transporter"/>
    <property type="match status" value="1"/>
</dbReference>
<keyword evidence="9" id="KW-1185">Reference proteome</keyword>
<feature type="transmembrane region" description="Helical" evidence="6">
    <location>
        <begin position="418"/>
        <end position="442"/>
    </location>
</feature>
<organism evidence="8 9">
    <name type="scientific">Marinicauda pacifica</name>
    <dbReference type="NCBI Taxonomy" id="1133559"/>
    <lineage>
        <taxon>Bacteria</taxon>
        <taxon>Pseudomonadati</taxon>
        <taxon>Pseudomonadota</taxon>
        <taxon>Alphaproteobacteria</taxon>
        <taxon>Maricaulales</taxon>
        <taxon>Maricaulaceae</taxon>
        <taxon>Marinicauda</taxon>
    </lineage>
</organism>
<comment type="subcellular location">
    <subcellularLocation>
        <location evidence="1">Membrane</location>
        <topology evidence="1">Multi-pass membrane protein</topology>
    </subcellularLocation>
</comment>
<keyword evidence="3 6" id="KW-0812">Transmembrane</keyword>
<feature type="transmembrane region" description="Helical" evidence="6">
    <location>
        <begin position="196"/>
        <end position="217"/>
    </location>
</feature>
<dbReference type="RefSeq" id="WP_135944586.1">
    <property type="nucleotide sequence ID" value="NZ_BMEI01000002.1"/>
</dbReference>
<keyword evidence="2" id="KW-0813">Transport</keyword>
<feature type="transmembrane region" description="Helical" evidence="6">
    <location>
        <begin position="66"/>
        <end position="83"/>
    </location>
</feature>
<feature type="transmembrane region" description="Helical" evidence="6">
    <location>
        <begin position="95"/>
        <end position="114"/>
    </location>
</feature>
<evidence type="ECO:0000256" key="1">
    <source>
        <dbReference type="ARBA" id="ARBA00004141"/>
    </source>
</evidence>
<feature type="domain" description="Major facilitator superfamily (MFS) profile" evidence="7">
    <location>
        <begin position="28"/>
        <end position="448"/>
    </location>
</feature>
<protein>
    <submittedName>
        <fullName evidence="8">MFS transporter</fullName>
    </submittedName>
</protein>
<feature type="transmembrane region" description="Helical" evidence="6">
    <location>
        <begin position="348"/>
        <end position="370"/>
    </location>
</feature>
<dbReference type="Proteomes" id="UP000305451">
    <property type="component" value="Unassembled WGS sequence"/>
</dbReference>
<evidence type="ECO:0000313" key="8">
    <source>
        <dbReference type="EMBL" id="TGY92953.1"/>
    </source>
</evidence>
<dbReference type="Pfam" id="PF07690">
    <property type="entry name" value="MFS_1"/>
    <property type="match status" value="1"/>
</dbReference>
<feature type="transmembrane region" description="Helical" evidence="6">
    <location>
        <begin position="382"/>
        <end position="406"/>
    </location>
</feature>
<dbReference type="Gene3D" id="1.20.1250.20">
    <property type="entry name" value="MFS general substrate transporter like domains"/>
    <property type="match status" value="2"/>
</dbReference>
<sequence>MSGSPSAPAVGPATDEAGYPSPFVAWTMVAVLFLAYILSFIDRMIIGLLVEPLKADLDLTDTQVSLLQGFAFAIFYTVMGLPLGRLIDRSARLPIVAAGVGLWSLMTAACGLAGQYWQLFVARMGVGVGEATLSPAAYSIISDTFPQKRLGLAMGVYGLGSAVGAGLAFLIGAFIIELVASTGSVVLPMVGEVRAWQATFLIVGLPGLLVAGLFLLLPEPMRQGAAGQPADQVQVPISSVLDFARRRAGAVMGLCFAVAMVNFAVFAAVSWFPVFLIRVHGFTLTQAGHLAGAALIVGGLIGLVGGGWVTDRFGGGTPAGRLAFCGYAGMVGTVFAVIFPLVGNPLVAAAAFVVFFASAAVPIGAAASALQQLTPNRMRATFSAIYLFIVNLIGLGAGPTATALVGDTFFPFDTGIRYAITVVSPISFAVAAGLFLMSAAYARRPMAV</sequence>
<comment type="caution">
    <text evidence="8">The sequence shown here is derived from an EMBL/GenBank/DDBJ whole genome shotgun (WGS) entry which is preliminary data.</text>
</comment>
<proteinExistence type="predicted"/>
<keyword evidence="4 6" id="KW-1133">Transmembrane helix</keyword>
<evidence type="ECO:0000313" key="9">
    <source>
        <dbReference type="Proteomes" id="UP000305451"/>
    </source>
</evidence>
<dbReference type="PANTHER" id="PTHR23505:SF79">
    <property type="entry name" value="PROTEIN SPINSTER"/>
    <property type="match status" value="1"/>
</dbReference>
<dbReference type="GO" id="GO:0016020">
    <property type="term" value="C:membrane"/>
    <property type="evidence" value="ECO:0007669"/>
    <property type="project" value="UniProtKB-SubCell"/>
</dbReference>
<keyword evidence="5 6" id="KW-0472">Membrane</keyword>
<dbReference type="InterPro" id="IPR044770">
    <property type="entry name" value="MFS_spinster-like"/>
</dbReference>
<feature type="transmembrane region" description="Helical" evidence="6">
    <location>
        <begin position="251"/>
        <end position="277"/>
    </location>
</feature>
<dbReference type="EMBL" id="SRXV01000002">
    <property type="protein sequence ID" value="TGY92953.1"/>
    <property type="molecule type" value="Genomic_DNA"/>
</dbReference>
<name>A0A4S2HB15_9PROT</name>
<evidence type="ECO:0000256" key="6">
    <source>
        <dbReference type="SAM" id="Phobius"/>
    </source>
</evidence>
<feature type="transmembrane region" description="Helical" evidence="6">
    <location>
        <begin position="23"/>
        <end position="46"/>
    </location>
</feature>
<evidence type="ECO:0000256" key="2">
    <source>
        <dbReference type="ARBA" id="ARBA00022448"/>
    </source>
</evidence>
<dbReference type="InterPro" id="IPR036259">
    <property type="entry name" value="MFS_trans_sf"/>
</dbReference>
<dbReference type="AlphaFoldDB" id="A0A4S2HB15"/>
<dbReference type="PROSITE" id="PS50850">
    <property type="entry name" value="MFS"/>
    <property type="match status" value="1"/>
</dbReference>
<feature type="transmembrane region" description="Helical" evidence="6">
    <location>
        <begin position="322"/>
        <end position="342"/>
    </location>
</feature>
<dbReference type="InterPro" id="IPR020846">
    <property type="entry name" value="MFS_dom"/>
</dbReference>
<dbReference type="GO" id="GO:0022857">
    <property type="term" value="F:transmembrane transporter activity"/>
    <property type="evidence" value="ECO:0007669"/>
    <property type="project" value="InterPro"/>
</dbReference>
<dbReference type="InterPro" id="IPR011701">
    <property type="entry name" value="MFS"/>
</dbReference>
<dbReference type="OrthoDB" id="7473300at2"/>
<feature type="transmembrane region" description="Helical" evidence="6">
    <location>
        <begin position="152"/>
        <end position="176"/>
    </location>
</feature>
<evidence type="ECO:0000259" key="7">
    <source>
        <dbReference type="PROSITE" id="PS50850"/>
    </source>
</evidence>